<keyword evidence="1" id="KW-0812">Transmembrane</keyword>
<gene>
    <name evidence="2" type="ORF">NITMOv2_3082</name>
</gene>
<feature type="transmembrane region" description="Helical" evidence="1">
    <location>
        <begin position="20"/>
        <end position="40"/>
    </location>
</feature>
<dbReference type="AlphaFoldDB" id="A0A0K2GEV5"/>
<sequence length="73" mass="7599">MIVEEFLKTYGDLLLHGSELVVGIAFVAGLLSSAIVPSRFPSGSESPGWSALQKVEPVAAASRLPQPFSPASS</sequence>
<protein>
    <submittedName>
        <fullName evidence="2">Uncharacterized protein</fullName>
    </submittedName>
</protein>
<evidence type="ECO:0000313" key="3">
    <source>
        <dbReference type="Proteomes" id="UP000069205"/>
    </source>
</evidence>
<proteinExistence type="predicted"/>
<keyword evidence="1" id="KW-1133">Transmembrane helix</keyword>
<keyword evidence="1" id="KW-0472">Membrane</keyword>
<name>A0A0K2GEV5_NITMO</name>
<dbReference type="Proteomes" id="UP000069205">
    <property type="component" value="Chromosome"/>
</dbReference>
<dbReference type="EMBL" id="CP011801">
    <property type="protein sequence ID" value="ALA59481.1"/>
    <property type="molecule type" value="Genomic_DNA"/>
</dbReference>
<organism evidence="2 3">
    <name type="scientific">Nitrospira moscoviensis</name>
    <dbReference type="NCBI Taxonomy" id="42253"/>
    <lineage>
        <taxon>Bacteria</taxon>
        <taxon>Pseudomonadati</taxon>
        <taxon>Nitrospirota</taxon>
        <taxon>Nitrospiria</taxon>
        <taxon>Nitrospirales</taxon>
        <taxon>Nitrospiraceae</taxon>
        <taxon>Nitrospira</taxon>
    </lineage>
</organism>
<reference evidence="2 3" key="1">
    <citation type="journal article" date="2015" name="Proc. Natl. Acad. Sci. U.S.A.">
        <title>Expanded metabolic versatility of ubiquitous nitrite-oxidizing bacteria from the genus Nitrospira.</title>
        <authorList>
            <person name="Koch H."/>
            <person name="Lucker S."/>
            <person name="Albertsen M."/>
            <person name="Kitzinger K."/>
            <person name="Herbold C."/>
            <person name="Spieck E."/>
            <person name="Nielsen P.H."/>
            <person name="Wagner M."/>
            <person name="Daims H."/>
        </authorList>
    </citation>
    <scope>NUCLEOTIDE SEQUENCE [LARGE SCALE GENOMIC DNA]</scope>
    <source>
        <strain evidence="2 3">NSP M-1</strain>
    </source>
</reference>
<dbReference type="STRING" id="42253.NITMOv2_3082"/>
<keyword evidence="3" id="KW-1185">Reference proteome</keyword>
<evidence type="ECO:0000313" key="2">
    <source>
        <dbReference type="EMBL" id="ALA59481.1"/>
    </source>
</evidence>
<accession>A0A0K2GEV5</accession>
<evidence type="ECO:0000256" key="1">
    <source>
        <dbReference type="SAM" id="Phobius"/>
    </source>
</evidence>
<dbReference type="KEGG" id="nmv:NITMOv2_3082"/>